<keyword evidence="3" id="KW-0288">FMN</keyword>
<proteinExistence type="inferred from homology"/>
<gene>
    <name evidence="6" type="ORF">SHI21_02600</name>
</gene>
<feature type="domain" description="Flavin reductase like" evidence="5">
    <location>
        <begin position="19"/>
        <end position="175"/>
    </location>
</feature>
<comment type="caution">
    <text evidence="6">The sequence shown here is derived from an EMBL/GenBank/DDBJ whole genome shotgun (WGS) entry which is preliminary data.</text>
</comment>
<dbReference type="InterPro" id="IPR002563">
    <property type="entry name" value="Flavin_Rdtase-like_dom"/>
</dbReference>
<evidence type="ECO:0000256" key="4">
    <source>
        <dbReference type="ARBA" id="ARBA00038054"/>
    </source>
</evidence>
<dbReference type="Proteomes" id="UP001302274">
    <property type="component" value="Unassembled WGS sequence"/>
</dbReference>
<evidence type="ECO:0000313" key="7">
    <source>
        <dbReference type="Proteomes" id="UP001302274"/>
    </source>
</evidence>
<evidence type="ECO:0000259" key="5">
    <source>
        <dbReference type="SMART" id="SM00903"/>
    </source>
</evidence>
<dbReference type="GO" id="GO:0016491">
    <property type="term" value="F:oxidoreductase activity"/>
    <property type="evidence" value="ECO:0007669"/>
    <property type="project" value="UniProtKB-KW"/>
</dbReference>
<sequence>MKSFDTDGAFADNYKILIGSILPRPIAVVSTLNEDGSNNLAPFSFFTAVSASPMIIAFSPMIRSSTGEIKDTTRNILREKEFVINILSEDILEQVNMCSTELPYGEDEFVLSGLTPIASDKIKAKRVKESRIHFECIFRDRLNYGDQPGSGQIITGEVVRVHISEDVLEGGRIITSKLKPIGRGVGNDYFRCTDVFELARLMKAQIQK</sequence>
<accession>A0ABU5VPV9</accession>
<comment type="cofactor">
    <cofactor evidence="1">
        <name>FMN</name>
        <dbReference type="ChEBI" id="CHEBI:58210"/>
    </cofactor>
</comment>
<evidence type="ECO:0000256" key="2">
    <source>
        <dbReference type="ARBA" id="ARBA00022630"/>
    </source>
</evidence>
<protein>
    <submittedName>
        <fullName evidence="6">Flavin reductase family protein</fullName>
        <ecNumber evidence="6">1.5.1.-</ecNumber>
    </submittedName>
</protein>
<dbReference type="InterPro" id="IPR012349">
    <property type="entry name" value="Split_barrel_FMN-bd"/>
</dbReference>
<evidence type="ECO:0000313" key="6">
    <source>
        <dbReference type="EMBL" id="MEA9355069.1"/>
    </source>
</evidence>
<keyword evidence="7" id="KW-1185">Reference proteome</keyword>
<comment type="similarity">
    <text evidence="4">Belongs to the flavoredoxin family.</text>
</comment>
<name>A0ABU5VPV9_9BACT</name>
<dbReference type="PANTHER" id="PTHR33798:SF5">
    <property type="entry name" value="FLAVIN REDUCTASE LIKE DOMAIN-CONTAINING PROTEIN"/>
    <property type="match status" value="1"/>
</dbReference>
<organism evidence="6 7">
    <name type="scientific">Bacteriovorax antarcticus</name>
    <dbReference type="NCBI Taxonomy" id="3088717"/>
    <lineage>
        <taxon>Bacteria</taxon>
        <taxon>Pseudomonadati</taxon>
        <taxon>Bdellovibrionota</taxon>
        <taxon>Bacteriovoracia</taxon>
        <taxon>Bacteriovoracales</taxon>
        <taxon>Bacteriovoracaceae</taxon>
        <taxon>Bacteriovorax</taxon>
    </lineage>
</organism>
<evidence type="ECO:0000256" key="3">
    <source>
        <dbReference type="ARBA" id="ARBA00022643"/>
    </source>
</evidence>
<reference evidence="6 7" key="1">
    <citation type="submission" date="2023-11" db="EMBL/GenBank/DDBJ databases">
        <title>A Novel Polar Bacteriovorax (B. antarcticus) Isolated from the Biocrust in Antarctica.</title>
        <authorList>
            <person name="Mun W."/>
            <person name="Choi S.Y."/>
            <person name="Mitchell R.J."/>
        </authorList>
    </citation>
    <scope>NUCLEOTIDE SEQUENCE [LARGE SCALE GENOMIC DNA]</scope>
    <source>
        <strain evidence="6 7">PP10</strain>
    </source>
</reference>
<dbReference type="PANTHER" id="PTHR33798">
    <property type="entry name" value="FLAVOPROTEIN OXYGENASE"/>
    <property type="match status" value="1"/>
</dbReference>
<dbReference type="EMBL" id="JAYGJQ010000001">
    <property type="protein sequence ID" value="MEA9355069.1"/>
    <property type="molecule type" value="Genomic_DNA"/>
</dbReference>
<dbReference type="RefSeq" id="WP_323574558.1">
    <property type="nucleotide sequence ID" value="NZ_JAYGJQ010000001.1"/>
</dbReference>
<dbReference type="EC" id="1.5.1.-" evidence="6"/>
<dbReference type="Gene3D" id="2.30.110.10">
    <property type="entry name" value="Electron Transport, Fmn-binding Protein, Chain A"/>
    <property type="match status" value="1"/>
</dbReference>
<evidence type="ECO:0000256" key="1">
    <source>
        <dbReference type="ARBA" id="ARBA00001917"/>
    </source>
</evidence>
<keyword evidence="2" id="KW-0285">Flavoprotein</keyword>
<keyword evidence="6" id="KW-0560">Oxidoreductase</keyword>
<dbReference type="SMART" id="SM00903">
    <property type="entry name" value="Flavin_Reduct"/>
    <property type="match status" value="1"/>
</dbReference>
<dbReference type="SUPFAM" id="SSF50475">
    <property type="entry name" value="FMN-binding split barrel"/>
    <property type="match status" value="1"/>
</dbReference>
<dbReference type="Pfam" id="PF01613">
    <property type="entry name" value="Flavin_Reduct"/>
    <property type="match status" value="1"/>
</dbReference>